<dbReference type="PANTHER" id="PTHR33449">
    <property type="entry name" value="NUCLEOID-ASSOCIATED PROTEIN YBAB"/>
    <property type="match status" value="1"/>
</dbReference>
<dbReference type="HAMAP" id="MF_00274">
    <property type="entry name" value="DNA_YbaB_EbfC"/>
    <property type="match status" value="1"/>
</dbReference>
<dbReference type="Pfam" id="PF02575">
    <property type="entry name" value="YbaB_DNA_bd"/>
    <property type="match status" value="1"/>
</dbReference>
<proteinExistence type="inferred from homology"/>
<comment type="subcellular location">
    <subcellularLocation>
        <location evidence="2">Cytoplasm</location>
        <location evidence="2">Nucleoid</location>
    </subcellularLocation>
</comment>
<dbReference type="InterPro" id="IPR036894">
    <property type="entry name" value="YbaB-like_sf"/>
</dbReference>
<dbReference type="Gene3D" id="3.30.1310.10">
    <property type="entry name" value="Nucleoid-associated protein YbaB-like domain"/>
    <property type="match status" value="1"/>
</dbReference>
<evidence type="ECO:0000256" key="1">
    <source>
        <dbReference type="ARBA" id="ARBA00023125"/>
    </source>
</evidence>
<name>A0ABU5NCW9_9RICK</name>
<keyword evidence="5" id="KW-1185">Reference proteome</keyword>
<reference evidence="4 5" key="1">
    <citation type="submission" date="2023-03" db="EMBL/GenBank/DDBJ databases">
        <title>Host association and intracellularity evolved multiple times independently in the Rickettsiales.</title>
        <authorList>
            <person name="Castelli M."/>
            <person name="Nardi T."/>
            <person name="Gammuto L."/>
            <person name="Bellinzona G."/>
            <person name="Sabaneyeva E."/>
            <person name="Potekhin A."/>
            <person name="Serra V."/>
            <person name="Petroni G."/>
            <person name="Sassera D."/>
        </authorList>
    </citation>
    <scope>NUCLEOTIDE SEQUENCE [LARGE SCALE GENOMIC DNA]</scope>
    <source>
        <strain evidence="4 5">Sr 2-6</strain>
    </source>
</reference>
<evidence type="ECO:0000256" key="2">
    <source>
        <dbReference type="HAMAP-Rule" id="MF_00274"/>
    </source>
</evidence>
<dbReference type="SUPFAM" id="SSF82607">
    <property type="entry name" value="YbaB-like"/>
    <property type="match status" value="1"/>
</dbReference>
<comment type="function">
    <text evidence="2">Binds to DNA and alters its conformation. May be involved in regulation of gene expression, nucleoid organization and DNA protection.</text>
</comment>
<dbReference type="PANTHER" id="PTHR33449:SF1">
    <property type="entry name" value="NUCLEOID-ASSOCIATED PROTEIN YBAB"/>
    <property type="match status" value="1"/>
</dbReference>
<dbReference type="EMBL" id="JARJFB010000069">
    <property type="protein sequence ID" value="MEA0971009.1"/>
    <property type="molecule type" value="Genomic_DNA"/>
</dbReference>
<gene>
    <name evidence="4" type="ORF">Megvenef_00980</name>
</gene>
<evidence type="ECO:0000313" key="4">
    <source>
        <dbReference type="EMBL" id="MEA0971009.1"/>
    </source>
</evidence>
<protein>
    <recommendedName>
        <fullName evidence="2">Nucleoid-associated protein Megvenef_00980</fullName>
    </recommendedName>
</protein>
<sequence length="105" mass="11310">MNINQLMKQAQVMQKKMKEMQEEIASKQYIGKSGGGLVTVSMSGSGEMLKASLDPSLLKADEKEMLEDLIVAAHNDAKAKADEDSKSNMSNAFGDLGKLPPGFGF</sequence>
<dbReference type="NCBIfam" id="TIGR00103">
    <property type="entry name" value="DNA_YbaB_EbfC"/>
    <property type="match status" value="1"/>
</dbReference>
<organism evidence="4 5">
    <name type="scientific">Candidatus Megaera venefica</name>
    <dbReference type="NCBI Taxonomy" id="2055910"/>
    <lineage>
        <taxon>Bacteria</taxon>
        <taxon>Pseudomonadati</taxon>
        <taxon>Pseudomonadota</taxon>
        <taxon>Alphaproteobacteria</taxon>
        <taxon>Rickettsiales</taxon>
        <taxon>Rickettsiaceae</taxon>
        <taxon>Candidatus Megaera</taxon>
    </lineage>
</organism>
<evidence type="ECO:0000313" key="5">
    <source>
        <dbReference type="Proteomes" id="UP001291687"/>
    </source>
</evidence>
<dbReference type="Proteomes" id="UP001291687">
    <property type="component" value="Unassembled WGS sequence"/>
</dbReference>
<dbReference type="InterPro" id="IPR004401">
    <property type="entry name" value="YbaB/EbfC"/>
</dbReference>
<feature type="region of interest" description="Disordered" evidence="3">
    <location>
        <begin position="79"/>
        <end position="105"/>
    </location>
</feature>
<comment type="caution">
    <text evidence="4">The sequence shown here is derived from an EMBL/GenBank/DDBJ whole genome shotgun (WGS) entry which is preliminary data.</text>
</comment>
<dbReference type="RefSeq" id="WP_322776908.1">
    <property type="nucleotide sequence ID" value="NZ_JARJFB010000069.1"/>
</dbReference>
<dbReference type="PIRSF" id="PIRSF004555">
    <property type="entry name" value="UCP004555"/>
    <property type="match status" value="1"/>
</dbReference>
<comment type="subunit">
    <text evidence="2">Homodimer.</text>
</comment>
<accession>A0ABU5NCW9</accession>
<evidence type="ECO:0000256" key="3">
    <source>
        <dbReference type="SAM" id="MobiDB-lite"/>
    </source>
</evidence>
<keyword evidence="2" id="KW-0963">Cytoplasm</keyword>
<keyword evidence="1 2" id="KW-0238">DNA-binding</keyword>
<comment type="similarity">
    <text evidence="2">Belongs to the YbaB/EbfC family.</text>
</comment>